<dbReference type="EMBL" id="JAUUTY010000002">
    <property type="protein sequence ID" value="KAK1685879.1"/>
    <property type="molecule type" value="Genomic_DNA"/>
</dbReference>
<feature type="region of interest" description="Disordered" evidence="2">
    <location>
        <begin position="355"/>
        <end position="398"/>
    </location>
</feature>
<feature type="compositionally biased region" description="Basic and acidic residues" evidence="2">
    <location>
        <begin position="268"/>
        <end position="281"/>
    </location>
</feature>
<organism evidence="4 5">
    <name type="scientific">Lolium multiflorum</name>
    <name type="common">Italian ryegrass</name>
    <name type="synonym">Lolium perenne subsp. multiflorum</name>
    <dbReference type="NCBI Taxonomy" id="4521"/>
    <lineage>
        <taxon>Eukaryota</taxon>
        <taxon>Viridiplantae</taxon>
        <taxon>Streptophyta</taxon>
        <taxon>Embryophyta</taxon>
        <taxon>Tracheophyta</taxon>
        <taxon>Spermatophyta</taxon>
        <taxon>Magnoliopsida</taxon>
        <taxon>Liliopsida</taxon>
        <taxon>Poales</taxon>
        <taxon>Poaceae</taxon>
        <taxon>BOP clade</taxon>
        <taxon>Pooideae</taxon>
        <taxon>Poodae</taxon>
        <taxon>Poeae</taxon>
        <taxon>Poeae Chloroplast Group 2 (Poeae type)</taxon>
        <taxon>Loliodinae</taxon>
        <taxon>Loliinae</taxon>
        <taxon>Lolium</taxon>
    </lineage>
</organism>
<feature type="region of interest" description="Disordered" evidence="2">
    <location>
        <begin position="246"/>
        <end position="312"/>
    </location>
</feature>
<reference evidence="4" key="1">
    <citation type="submission" date="2023-07" db="EMBL/GenBank/DDBJ databases">
        <title>A chromosome-level genome assembly of Lolium multiflorum.</title>
        <authorList>
            <person name="Chen Y."/>
            <person name="Copetti D."/>
            <person name="Kolliker R."/>
            <person name="Studer B."/>
        </authorList>
    </citation>
    <scope>NUCLEOTIDE SEQUENCE</scope>
    <source>
        <strain evidence="4">02402/16</strain>
        <tissue evidence="4">Leaf</tissue>
    </source>
</reference>
<evidence type="ECO:0000256" key="1">
    <source>
        <dbReference type="SAM" id="Coils"/>
    </source>
</evidence>
<dbReference type="InterPro" id="IPR005162">
    <property type="entry name" value="Retrotrans_gag_dom"/>
</dbReference>
<dbReference type="PANTHER" id="PTHR33223:SF8">
    <property type="entry name" value="OS04G0172440 PROTEIN"/>
    <property type="match status" value="1"/>
</dbReference>
<comment type="caution">
    <text evidence="4">The sequence shown here is derived from an EMBL/GenBank/DDBJ whole genome shotgun (WGS) entry which is preliminary data.</text>
</comment>
<feature type="region of interest" description="Disordered" evidence="2">
    <location>
        <begin position="630"/>
        <end position="713"/>
    </location>
</feature>
<feature type="coiled-coil region" evidence="1">
    <location>
        <begin position="191"/>
        <end position="220"/>
    </location>
</feature>
<name>A0AAD8WZF8_LOLMU</name>
<feature type="compositionally biased region" description="Pro residues" evidence="2">
    <location>
        <begin position="284"/>
        <end position="296"/>
    </location>
</feature>
<gene>
    <name evidence="4" type="ORF">QYE76_046727</name>
</gene>
<dbReference type="Proteomes" id="UP001231189">
    <property type="component" value="Unassembled WGS sequence"/>
</dbReference>
<evidence type="ECO:0000313" key="4">
    <source>
        <dbReference type="EMBL" id="KAK1685879.1"/>
    </source>
</evidence>
<evidence type="ECO:0000259" key="3">
    <source>
        <dbReference type="Pfam" id="PF03732"/>
    </source>
</evidence>
<feature type="compositionally biased region" description="Basic and acidic residues" evidence="2">
    <location>
        <begin position="648"/>
        <end position="659"/>
    </location>
</feature>
<keyword evidence="1" id="KW-0175">Coiled coil</keyword>
<keyword evidence="5" id="KW-1185">Reference proteome</keyword>
<feature type="compositionally biased region" description="Basic and acidic residues" evidence="2">
    <location>
        <begin position="683"/>
        <end position="713"/>
    </location>
</feature>
<sequence>MVPIGSINLFVGLAGVSDPTEPRPGRSHDPFAPGQLHTATRLVTGEVYAEAESALEDDAHSAAVAPTANPIVTTSAADSIDTVPAADFGIAAIDADFIATASVAGSTAVSPTARSIATASFKDSISLVSHPSDFEDGFEDDSILSLFGSDSDSDFVEGPRYRYPTAVFMAGAEEEPPVDAFTTPLPATVTVTEIEAHRAALEEQRKKELAKRQKFRLEQDEAIVVSHYRQQRNRLRMERARANDFPSARLNFDDPDGETRVARVQNPDIKEGSRPAADRAAHGAPPPPPPPPPPEVPRAEVDANGLPLHSSPADNVAATQAVLARLPETGDGAILVQHAKALVAKALEQQHAAADSQRRLYSRTSASRAASSGAANRAVVNANNGPPPAPRAAHSTNNRIEPRPARVMVAANGQPVDARTHIVNDQEWRARNRLNDRYADEAPRQSAFTRVGPACFGPMIRGEPYPAGFKGTRDIEKYDTHIDLTVWIDSYAMAMGIQGHSELLAARYLPLMMDGVNRHWFNTLTANSIDSWEEARAAFIQHFASAYTRATTIEDLDRCVQGPRESTRRWVQRWQDMWTTSSGISTDTAIYCFRRCCRYEPLSAKLRRVSRDNISISELFDIATRYADEDPTVDSDDEYGQRRNRRPTHTEPRRGDYRFSGRSNNGKRRGEGGHNELVANADYEQREPKSFRRDNRAPREDQPQPKRFDAPCI</sequence>
<evidence type="ECO:0000256" key="2">
    <source>
        <dbReference type="SAM" id="MobiDB-lite"/>
    </source>
</evidence>
<dbReference type="Pfam" id="PF03732">
    <property type="entry name" value="Retrotrans_gag"/>
    <property type="match status" value="1"/>
</dbReference>
<feature type="domain" description="Retrotransposon gag" evidence="3">
    <location>
        <begin position="509"/>
        <end position="593"/>
    </location>
</feature>
<dbReference type="AlphaFoldDB" id="A0AAD8WZF8"/>
<proteinExistence type="predicted"/>
<protein>
    <recommendedName>
        <fullName evidence="3">Retrotransposon gag domain-containing protein</fullName>
    </recommendedName>
</protein>
<accession>A0AAD8WZF8</accession>
<evidence type="ECO:0000313" key="5">
    <source>
        <dbReference type="Proteomes" id="UP001231189"/>
    </source>
</evidence>
<feature type="compositionally biased region" description="Low complexity" evidence="2">
    <location>
        <begin position="365"/>
        <end position="384"/>
    </location>
</feature>
<dbReference type="PANTHER" id="PTHR33223">
    <property type="entry name" value="CCHC-TYPE DOMAIN-CONTAINING PROTEIN"/>
    <property type="match status" value="1"/>
</dbReference>